<evidence type="ECO:0000313" key="2">
    <source>
        <dbReference type="EMBL" id="KAJ1151842.1"/>
    </source>
</evidence>
<accession>A0AAV7RGR5</accession>
<dbReference type="EMBL" id="JANPWB010000009">
    <property type="protein sequence ID" value="KAJ1151842.1"/>
    <property type="molecule type" value="Genomic_DNA"/>
</dbReference>
<feature type="region of interest" description="Disordered" evidence="1">
    <location>
        <begin position="1"/>
        <end position="40"/>
    </location>
</feature>
<dbReference type="AlphaFoldDB" id="A0AAV7RGR5"/>
<feature type="compositionally biased region" description="Basic and acidic residues" evidence="1">
    <location>
        <begin position="17"/>
        <end position="28"/>
    </location>
</feature>
<reference evidence="2" key="1">
    <citation type="journal article" date="2022" name="bioRxiv">
        <title>Sequencing and chromosome-scale assembly of the giantPleurodeles waltlgenome.</title>
        <authorList>
            <person name="Brown T."/>
            <person name="Elewa A."/>
            <person name="Iarovenko S."/>
            <person name="Subramanian E."/>
            <person name="Araus A.J."/>
            <person name="Petzold A."/>
            <person name="Susuki M."/>
            <person name="Suzuki K.-i.T."/>
            <person name="Hayashi T."/>
            <person name="Toyoda A."/>
            <person name="Oliveira C."/>
            <person name="Osipova E."/>
            <person name="Leigh N.D."/>
            <person name="Simon A."/>
            <person name="Yun M.H."/>
        </authorList>
    </citation>
    <scope>NUCLEOTIDE SEQUENCE</scope>
    <source>
        <strain evidence="2">20211129_DDA</strain>
        <tissue evidence="2">Liver</tissue>
    </source>
</reference>
<sequence length="80" mass="8983">MEALGGKQALVMAESLRSNDRSSRREARLPVSTGRQRGREERWSLAPALGVLHRAAPEQKADRSWRFGSCISGSTQYVRR</sequence>
<evidence type="ECO:0000313" key="3">
    <source>
        <dbReference type="Proteomes" id="UP001066276"/>
    </source>
</evidence>
<organism evidence="2 3">
    <name type="scientific">Pleurodeles waltl</name>
    <name type="common">Iberian ribbed newt</name>
    <dbReference type="NCBI Taxonomy" id="8319"/>
    <lineage>
        <taxon>Eukaryota</taxon>
        <taxon>Metazoa</taxon>
        <taxon>Chordata</taxon>
        <taxon>Craniata</taxon>
        <taxon>Vertebrata</taxon>
        <taxon>Euteleostomi</taxon>
        <taxon>Amphibia</taxon>
        <taxon>Batrachia</taxon>
        <taxon>Caudata</taxon>
        <taxon>Salamandroidea</taxon>
        <taxon>Salamandridae</taxon>
        <taxon>Pleurodelinae</taxon>
        <taxon>Pleurodeles</taxon>
    </lineage>
</organism>
<dbReference type="Proteomes" id="UP001066276">
    <property type="component" value="Chromosome 5"/>
</dbReference>
<gene>
    <name evidence="2" type="ORF">NDU88_004621</name>
</gene>
<evidence type="ECO:0000256" key="1">
    <source>
        <dbReference type="SAM" id="MobiDB-lite"/>
    </source>
</evidence>
<comment type="caution">
    <text evidence="2">The sequence shown here is derived from an EMBL/GenBank/DDBJ whole genome shotgun (WGS) entry which is preliminary data.</text>
</comment>
<proteinExistence type="predicted"/>
<name>A0AAV7RGR5_PLEWA</name>
<keyword evidence="3" id="KW-1185">Reference proteome</keyword>
<protein>
    <submittedName>
        <fullName evidence="2">Uncharacterized protein</fullName>
    </submittedName>
</protein>